<dbReference type="RefSeq" id="WP_126301252.1">
    <property type="nucleotide sequence ID" value="NZ_LR134495.1"/>
</dbReference>
<proteinExistence type="predicted"/>
<protein>
    <submittedName>
        <fullName evidence="5">L-rhamnose operon regulatory protein rhaS</fullName>
    </submittedName>
</protein>
<dbReference type="Gene3D" id="3.40.50.880">
    <property type="match status" value="1"/>
</dbReference>
<evidence type="ECO:0000313" key="6">
    <source>
        <dbReference type="Proteomes" id="UP000271188"/>
    </source>
</evidence>
<dbReference type="SUPFAM" id="SSF46689">
    <property type="entry name" value="Homeodomain-like"/>
    <property type="match status" value="2"/>
</dbReference>
<name>A0A3S4WVV4_MANHA</name>
<sequence>MKMKPHAPKLALYAQNGCNDFVFNLPFSLFQMAHQGERLFDMKVFGDKGKSVQTALGAKVQLDGHLEQMDWADIIVIAGWVGEMPSETFMQKLQAHHQNNKKIIALCYGTYALAYAGIATDKTLVTHWAGEAELKARFPHIRLDSNRLYIDDGNILTSAGALAGMDCCLYFIRSLYGANIANSLARMLVSAPHREGGQAQFSQVAPISHAKDSKINALLQFLGDNLDKPHKLDDLADSVHLSKRSFARYFKNATNLTLSEWLTAKRLAKVQELLESSDDSIETIAQRSGFGSASNLRTQFKARFGVSPQVWRRGFGGAENV</sequence>
<dbReference type="Pfam" id="PF12833">
    <property type="entry name" value="HTH_18"/>
    <property type="match status" value="1"/>
</dbReference>
<dbReference type="Gene3D" id="1.10.10.60">
    <property type="entry name" value="Homeodomain-like"/>
    <property type="match status" value="2"/>
</dbReference>
<accession>A0A3S4WVV4</accession>
<reference evidence="5" key="1">
    <citation type="submission" date="2018-12" db="EMBL/GenBank/DDBJ databases">
        <authorList>
            <consortium name="Pathogen Informatics"/>
        </authorList>
    </citation>
    <scope>NUCLEOTIDE SEQUENCE [LARGE SCALE GENOMIC DNA]</scope>
    <source>
        <strain evidence="5">NCTC10643</strain>
    </source>
</reference>
<dbReference type="SUPFAM" id="SSF52317">
    <property type="entry name" value="Class I glutamine amidotransferase-like"/>
    <property type="match status" value="1"/>
</dbReference>
<dbReference type="SMART" id="SM00342">
    <property type="entry name" value="HTH_ARAC"/>
    <property type="match status" value="1"/>
</dbReference>
<dbReference type="InterPro" id="IPR018062">
    <property type="entry name" value="HTH_AraC-typ_CS"/>
</dbReference>
<dbReference type="PROSITE" id="PS01124">
    <property type="entry name" value="HTH_ARAC_FAMILY_2"/>
    <property type="match status" value="1"/>
</dbReference>
<dbReference type="EMBL" id="LR134495">
    <property type="protein sequence ID" value="VEI74959.1"/>
    <property type="molecule type" value="Genomic_DNA"/>
</dbReference>
<dbReference type="PROSITE" id="PS00041">
    <property type="entry name" value="HTH_ARAC_FAMILY_1"/>
    <property type="match status" value="1"/>
</dbReference>
<keyword evidence="2" id="KW-0238">DNA-binding</keyword>
<evidence type="ECO:0000256" key="2">
    <source>
        <dbReference type="ARBA" id="ARBA00023125"/>
    </source>
</evidence>
<evidence type="ECO:0000313" key="5">
    <source>
        <dbReference type="EMBL" id="VEI74959.1"/>
    </source>
</evidence>
<keyword evidence="1" id="KW-0805">Transcription regulation</keyword>
<dbReference type="InterPro" id="IPR018060">
    <property type="entry name" value="HTH_AraC"/>
</dbReference>
<dbReference type="GO" id="GO:0003700">
    <property type="term" value="F:DNA-binding transcription factor activity"/>
    <property type="evidence" value="ECO:0007669"/>
    <property type="project" value="InterPro"/>
</dbReference>
<dbReference type="Pfam" id="PF01965">
    <property type="entry name" value="DJ-1_PfpI"/>
    <property type="match status" value="1"/>
</dbReference>
<evidence type="ECO:0000256" key="3">
    <source>
        <dbReference type="ARBA" id="ARBA00023163"/>
    </source>
</evidence>
<gene>
    <name evidence="5" type="primary">rhaS_1</name>
    <name evidence="5" type="ORF">NCTC10643_00315</name>
</gene>
<dbReference type="GO" id="GO:0043565">
    <property type="term" value="F:sequence-specific DNA binding"/>
    <property type="evidence" value="ECO:0007669"/>
    <property type="project" value="InterPro"/>
</dbReference>
<feature type="domain" description="HTH araC/xylS-type" evidence="4">
    <location>
        <begin position="216"/>
        <end position="314"/>
    </location>
</feature>
<dbReference type="InterPro" id="IPR029062">
    <property type="entry name" value="Class_I_gatase-like"/>
</dbReference>
<dbReference type="PANTHER" id="PTHR43130:SF3">
    <property type="entry name" value="HTH-TYPE TRANSCRIPTIONAL REGULATOR RV1931C"/>
    <property type="match status" value="1"/>
</dbReference>
<dbReference type="Proteomes" id="UP000271188">
    <property type="component" value="Chromosome"/>
</dbReference>
<organism evidence="5 6">
    <name type="scientific">Mannheimia haemolytica</name>
    <name type="common">Pasteurella haemolytica</name>
    <dbReference type="NCBI Taxonomy" id="75985"/>
    <lineage>
        <taxon>Bacteria</taxon>
        <taxon>Pseudomonadati</taxon>
        <taxon>Pseudomonadota</taxon>
        <taxon>Gammaproteobacteria</taxon>
        <taxon>Pasteurellales</taxon>
        <taxon>Pasteurellaceae</taxon>
        <taxon>Mannheimia</taxon>
    </lineage>
</organism>
<dbReference type="AlphaFoldDB" id="A0A3S4WVV4"/>
<dbReference type="InterPro" id="IPR052158">
    <property type="entry name" value="INH-QAR"/>
</dbReference>
<evidence type="ECO:0000256" key="1">
    <source>
        <dbReference type="ARBA" id="ARBA00023015"/>
    </source>
</evidence>
<dbReference type="InterPro" id="IPR009057">
    <property type="entry name" value="Homeodomain-like_sf"/>
</dbReference>
<dbReference type="PANTHER" id="PTHR43130">
    <property type="entry name" value="ARAC-FAMILY TRANSCRIPTIONAL REGULATOR"/>
    <property type="match status" value="1"/>
</dbReference>
<dbReference type="InterPro" id="IPR002818">
    <property type="entry name" value="DJ-1/PfpI"/>
</dbReference>
<evidence type="ECO:0000259" key="4">
    <source>
        <dbReference type="PROSITE" id="PS01124"/>
    </source>
</evidence>
<keyword evidence="3" id="KW-0804">Transcription</keyword>